<evidence type="ECO:0000313" key="3">
    <source>
        <dbReference type="EMBL" id="CAF0903099.1"/>
    </source>
</evidence>
<evidence type="ECO:0000313" key="5">
    <source>
        <dbReference type="EMBL" id="CAF3685293.1"/>
    </source>
</evidence>
<dbReference type="Proteomes" id="UP000677228">
    <property type="component" value="Unassembled WGS sequence"/>
</dbReference>
<dbReference type="EMBL" id="CAJOBC010001557">
    <property type="protein sequence ID" value="CAF3685293.1"/>
    <property type="molecule type" value="Genomic_DNA"/>
</dbReference>
<dbReference type="Proteomes" id="UP000681722">
    <property type="component" value="Unassembled WGS sequence"/>
</dbReference>
<dbReference type="AlphaFoldDB" id="A0A813ZS21"/>
<proteinExistence type="predicted"/>
<gene>
    <name evidence="3" type="ORF">GPM918_LOCUS8743</name>
    <name evidence="2" type="ORF">OVA965_LOCUS1874</name>
    <name evidence="5" type="ORF">SRO942_LOCUS8745</name>
    <name evidence="4" type="ORF">TMI583_LOCUS1874</name>
</gene>
<evidence type="ECO:0000313" key="2">
    <source>
        <dbReference type="EMBL" id="CAF0748626.1"/>
    </source>
</evidence>
<dbReference type="EMBL" id="CAJNOK010000373">
    <property type="protein sequence ID" value="CAF0748626.1"/>
    <property type="molecule type" value="Genomic_DNA"/>
</dbReference>
<feature type="compositionally biased region" description="Polar residues" evidence="1">
    <location>
        <begin position="795"/>
        <end position="817"/>
    </location>
</feature>
<evidence type="ECO:0000313" key="6">
    <source>
        <dbReference type="Proteomes" id="UP000663829"/>
    </source>
</evidence>
<organism evidence="3 6">
    <name type="scientific">Didymodactylos carnosus</name>
    <dbReference type="NCBI Taxonomy" id="1234261"/>
    <lineage>
        <taxon>Eukaryota</taxon>
        <taxon>Metazoa</taxon>
        <taxon>Spiralia</taxon>
        <taxon>Gnathifera</taxon>
        <taxon>Rotifera</taxon>
        <taxon>Eurotatoria</taxon>
        <taxon>Bdelloidea</taxon>
        <taxon>Philodinida</taxon>
        <taxon>Philodinidae</taxon>
        <taxon>Didymodactylos</taxon>
    </lineage>
</organism>
<dbReference type="EMBL" id="CAJOBA010000373">
    <property type="protein sequence ID" value="CAF3526944.1"/>
    <property type="molecule type" value="Genomic_DNA"/>
</dbReference>
<feature type="region of interest" description="Disordered" evidence="1">
    <location>
        <begin position="783"/>
        <end position="865"/>
    </location>
</feature>
<feature type="compositionally biased region" description="Low complexity" evidence="1">
    <location>
        <begin position="337"/>
        <end position="348"/>
    </location>
</feature>
<comment type="caution">
    <text evidence="3">The sequence shown here is derived from an EMBL/GenBank/DDBJ whole genome shotgun (WGS) entry which is preliminary data.</text>
</comment>
<keyword evidence="6" id="KW-1185">Reference proteome</keyword>
<dbReference type="Proteomes" id="UP000663829">
    <property type="component" value="Unassembled WGS sequence"/>
</dbReference>
<sequence length="923" mass="104640">MIRLPTGTHIQISNMVDEKPTIEQQRRAELKHRLSNREAVDFSSRLERFSWTQVNEYCLLPTIFRDGINSRDEYLCVQMLEQKLFSHYPQQIFDYCVQHYPIRFYSITQHEADLLNRINSWHTNTAYGNYVYTISDQITQLTSFKIFYNLLRTTVLTPIQSMHPHLKSTPISQIPAHISPTNASNLFSFWASIPPYQGQELPQSNRVIAPKIIRPKAQIAHKQQTKHSPLIFMTKKQKNIQKQQVLSSETNAQTKQISKLSKAGKKNFSYLISDSHASHPLAASPVTNIKLPESVNILQEPIVSHELQNQLSAATPDNRSSSRQDAKMTYNNSAKNPPLLRPLSTPSTTNGKNFHRYIVFQGEQMLCYYTSQSDSSGTEIKACQCLALQDVIRLFFSKSNIDRLIRLCRLKQVTRYKPDKTTNVDSNLRLVSIEDLQKHWSYITKEMDGTQQQKTEPLKNSTDHTLMKSNKIIVNNSVVKTTTVPLRDTQQKNLSNNASIINEIANQSSDVNTSPSISTNSTFKPSAEKILPSVDEYSATNIEEGEIVSENKNETEISSVTEEFESSLKIDECVRSSEHSDMSLQVLSIEDKSSPATEDINPLSSACKIQDDNVNAKKPLKEYVSFSINNILSSVDLDVEQEALSTTERVEHTQSHCILTPILDDLTEKESLTNVPLSKDTSSDLLHSKLLTSDVQQETITNSTHISVESSTSPLDMSVVQNTPLSSVLPSSQETEVSEELTVLNQIDDHYVKPNETLMAATVDSLDIQNSAKVLMCDTSVIENESKSTSKRKLSASSEELSTDSNNNKTHNQLSKQQLDDPGRGRKRLRRAKRYEDDSDFDMKHTSCTSLPATKTKSPINKRQKPTRGKIIHKLTTRQPTDRYPLRDKYPKIRSHMPQWTKQFHIRSCTVLLSNLDPTTYDL</sequence>
<name>A0A813ZS21_9BILA</name>
<dbReference type="OrthoDB" id="10050738at2759"/>
<reference evidence="3" key="1">
    <citation type="submission" date="2021-02" db="EMBL/GenBank/DDBJ databases">
        <authorList>
            <person name="Nowell W R."/>
        </authorList>
    </citation>
    <scope>NUCLEOTIDE SEQUENCE</scope>
</reference>
<dbReference type="EMBL" id="CAJNOQ010001557">
    <property type="protein sequence ID" value="CAF0903099.1"/>
    <property type="molecule type" value="Genomic_DNA"/>
</dbReference>
<evidence type="ECO:0000313" key="4">
    <source>
        <dbReference type="EMBL" id="CAF3526944.1"/>
    </source>
</evidence>
<evidence type="ECO:0000256" key="1">
    <source>
        <dbReference type="SAM" id="MobiDB-lite"/>
    </source>
</evidence>
<feature type="compositionally biased region" description="Polar residues" evidence="1">
    <location>
        <begin position="846"/>
        <end position="859"/>
    </location>
</feature>
<accession>A0A813ZS21</accession>
<protein>
    <submittedName>
        <fullName evidence="3">Uncharacterized protein</fullName>
    </submittedName>
</protein>
<dbReference type="Proteomes" id="UP000682733">
    <property type="component" value="Unassembled WGS sequence"/>
</dbReference>
<feature type="compositionally biased region" description="Polar residues" evidence="1">
    <location>
        <begin position="308"/>
        <end position="319"/>
    </location>
</feature>
<feature type="region of interest" description="Disordered" evidence="1">
    <location>
        <begin position="308"/>
        <end position="348"/>
    </location>
</feature>